<keyword evidence="4" id="KW-0325">Glycoprotein</keyword>
<dbReference type="SUPFAM" id="SSF56968">
    <property type="entry name" value="Lipovitellin-phosvitin complex, beta-sheet shell regions"/>
    <property type="match status" value="2"/>
</dbReference>
<protein>
    <submittedName>
        <fullName evidence="10">Vg2</fullName>
    </submittedName>
</protein>
<evidence type="ECO:0000256" key="1">
    <source>
        <dbReference type="ARBA" id="ARBA00022729"/>
    </source>
</evidence>
<dbReference type="EMBL" id="MH400049">
    <property type="protein sequence ID" value="QBC41007.1"/>
    <property type="molecule type" value="mRNA"/>
</dbReference>
<dbReference type="InterPro" id="IPR050733">
    <property type="entry name" value="Vitellogenin/Apolipophorin"/>
</dbReference>
<name>A0A411JJX2_CHRPA</name>
<dbReference type="InterPro" id="IPR015819">
    <property type="entry name" value="Lipid_transp_b-sht_shell"/>
</dbReference>
<dbReference type="Pfam" id="PF01347">
    <property type="entry name" value="Vitellogenin_N"/>
    <property type="match status" value="1"/>
</dbReference>
<evidence type="ECO:0000259" key="8">
    <source>
        <dbReference type="PROSITE" id="PS51211"/>
    </source>
</evidence>
<dbReference type="PANTHER" id="PTHR23345">
    <property type="entry name" value="VITELLOGENIN-RELATED"/>
    <property type="match status" value="1"/>
</dbReference>
<feature type="chain" id="PRO_5019086694" evidence="7">
    <location>
        <begin position="16"/>
        <end position="1835"/>
    </location>
</feature>
<feature type="domain" description="Vitellogenin" evidence="8">
    <location>
        <begin position="25"/>
        <end position="822"/>
    </location>
</feature>
<proteinExistence type="evidence at transcript level"/>
<evidence type="ECO:0000256" key="4">
    <source>
        <dbReference type="ARBA" id="ARBA00023180"/>
    </source>
</evidence>
<keyword evidence="3" id="KW-1015">Disulfide bond</keyword>
<dbReference type="SMART" id="SM00216">
    <property type="entry name" value="VWD"/>
    <property type="match status" value="1"/>
</dbReference>
<reference evidence="10" key="1">
    <citation type="submission" date="2018-05" db="EMBL/GenBank/DDBJ databases">
        <authorList>
            <person name="Mao J."/>
        </authorList>
    </citation>
    <scope>NUCLEOTIDE SEQUENCE</scope>
</reference>
<evidence type="ECO:0000259" key="9">
    <source>
        <dbReference type="PROSITE" id="PS51233"/>
    </source>
</evidence>
<dbReference type="PANTHER" id="PTHR23345:SF15">
    <property type="entry name" value="VITELLOGENIN 1-RELATED"/>
    <property type="match status" value="1"/>
</dbReference>
<evidence type="ECO:0000256" key="3">
    <source>
        <dbReference type="ARBA" id="ARBA00023157"/>
    </source>
</evidence>
<feature type="region of interest" description="Disordered" evidence="6">
    <location>
        <begin position="336"/>
        <end position="355"/>
    </location>
</feature>
<feature type="signal peptide" evidence="7">
    <location>
        <begin position="1"/>
        <end position="15"/>
    </location>
</feature>
<evidence type="ECO:0000256" key="5">
    <source>
        <dbReference type="PROSITE-ProRule" id="PRU00557"/>
    </source>
</evidence>
<feature type="compositionally biased region" description="Low complexity" evidence="6">
    <location>
        <begin position="1736"/>
        <end position="1746"/>
    </location>
</feature>
<evidence type="ECO:0000256" key="6">
    <source>
        <dbReference type="SAM" id="MobiDB-lite"/>
    </source>
</evidence>
<dbReference type="InterPro" id="IPR015816">
    <property type="entry name" value="Vitellinogen_b-sht_N"/>
</dbReference>
<feature type="region of interest" description="Disordered" evidence="6">
    <location>
        <begin position="378"/>
        <end position="413"/>
    </location>
</feature>
<dbReference type="InterPro" id="IPR015255">
    <property type="entry name" value="Vitellinogen_open_b-sht"/>
</dbReference>
<feature type="compositionally biased region" description="Polar residues" evidence="6">
    <location>
        <begin position="341"/>
        <end position="350"/>
    </location>
</feature>
<evidence type="ECO:0000313" key="10">
    <source>
        <dbReference type="EMBL" id="QBC41007.1"/>
    </source>
</evidence>
<feature type="compositionally biased region" description="Low complexity" evidence="6">
    <location>
        <begin position="388"/>
        <end position="399"/>
    </location>
</feature>
<organism evidence="10">
    <name type="scientific">Chrysopa pallens</name>
    <name type="common">Green lacewing</name>
    <name type="synonym">Hemerobius pallens</name>
    <dbReference type="NCBI Taxonomy" id="417485"/>
    <lineage>
        <taxon>Eukaryota</taxon>
        <taxon>Metazoa</taxon>
        <taxon>Ecdysozoa</taxon>
        <taxon>Arthropoda</taxon>
        <taxon>Hexapoda</taxon>
        <taxon>Insecta</taxon>
        <taxon>Pterygota</taxon>
        <taxon>Neoptera</taxon>
        <taxon>Endopterygota</taxon>
        <taxon>Neuroptera</taxon>
        <taxon>Hemerobiiformia</taxon>
        <taxon>Chrysopidae</taxon>
        <taxon>Chrysopinae</taxon>
        <taxon>Chrysopa</taxon>
    </lineage>
</organism>
<evidence type="ECO:0000256" key="7">
    <source>
        <dbReference type="SAM" id="SignalP"/>
    </source>
</evidence>
<dbReference type="GO" id="GO:0045735">
    <property type="term" value="F:nutrient reservoir activity"/>
    <property type="evidence" value="ECO:0007669"/>
    <property type="project" value="UniProtKB-KW"/>
</dbReference>
<feature type="domain" description="VWFD" evidence="9">
    <location>
        <begin position="1483"/>
        <end position="1686"/>
    </location>
</feature>
<dbReference type="Gene3D" id="1.25.10.20">
    <property type="entry name" value="Vitellinogen, superhelical"/>
    <property type="match status" value="1"/>
</dbReference>
<dbReference type="InterPro" id="IPR001846">
    <property type="entry name" value="VWF_type-D"/>
</dbReference>
<dbReference type="Pfam" id="PF09172">
    <property type="entry name" value="Vit_open_b-sht"/>
    <property type="match status" value="1"/>
</dbReference>
<dbReference type="InterPro" id="IPR001747">
    <property type="entry name" value="Vitellogenin_N"/>
</dbReference>
<keyword evidence="2" id="KW-0758">Storage protein</keyword>
<dbReference type="InterPro" id="IPR011030">
    <property type="entry name" value="Lipovitellin_superhlx_dom"/>
</dbReference>
<evidence type="ECO:0000256" key="2">
    <source>
        <dbReference type="ARBA" id="ARBA00022761"/>
    </source>
</evidence>
<feature type="region of interest" description="Disordered" evidence="6">
    <location>
        <begin position="1719"/>
        <end position="1747"/>
    </location>
</feature>
<feature type="compositionally biased region" description="Basic and acidic residues" evidence="6">
    <location>
        <begin position="1719"/>
        <end position="1735"/>
    </location>
</feature>
<dbReference type="Gene3D" id="2.30.230.10">
    <property type="entry name" value="Lipovitellin, beta-sheet shell regions, chain A"/>
    <property type="match status" value="1"/>
</dbReference>
<dbReference type="SMART" id="SM01169">
    <property type="entry name" value="DUF1943"/>
    <property type="match status" value="1"/>
</dbReference>
<dbReference type="SUPFAM" id="SSF48431">
    <property type="entry name" value="Lipovitellin-phosvitin complex, superhelical domain"/>
    <property type="match status" value="1"/>
</dbReference>
<dbReference type="PROSITE" id="PS51211">
    <property type="entry name" value="VITELLOGENIN"/>
    <property type="match status" value="1"/>
</dbReference>
<accession>A0A411JJX2</accession>
<sequence>MKSFIICLLVGYAVATSSPLINNAWKSNTEYQYRVHGRTLAALHDVADQYVGVLVRATLQINPRANGLLSAQINNPEYAQIHVNLPGGWESEIPQEQLHYKPLRLTNKPFEIELKNGAVKQVLVEKNIPNWEANLIKSLVSQIQVDMQGQNLLSSRYNQKPEMNENNGNYKTMEDTVTGKCETLYDVFPLPEHVLQNRPQIAPLPDLKGDGEIIGIVKTKNYSNCDQIVEAHFGFPESFTENVNGNLKNYLSKSSISLVVISGNLNRYTIQSSVTTNKIIVSPTLYNSQNGMVVSRFNITLEKVQSSSKPQPKLRSPISIGNLVYSYNSPFAADNQVRPAKSSSPYSPSVQIDIDFDSDSSEERRFYEKRARSTRSVESENWGLLAGSPSSSEESNNNSYDADDYQPMPTLEHAPEIPMYPFTMGNQGRSVKFAIDSTKSIMQLVQELAQQIENPNLIPKDQSLSKFTLLVDIVRVMKATELKQMGKLLFDKKQKLQDNGSAQLAWKVYRDAVTECGTGPALLTIKEWIQTNKIHGEEAAAILASLSHNVLHPTEEYVRVFYEMCTSAQVVSQKYLNETAILATSDLVRIAFVNYQHEKSRSMKSFPKLTSEVAKHKFTTKEFIPYLSQKLKEAYQTGDSKQIQIYIRALGNVAHPQILSVFKPYLEGERKLTDFQRLFMVVAMDHLVYTYPKEARSVLYKIYANTGESSQVRSAAVFQFMRTQPPASMLQRMAEYTHVEPSKNVRSAIKSSIEAASQLKGQDYAELAANARSAIKMLNPETYGQQYAHASLYEYVFEQLNLYCKQYMSAMRGEDSIIPNYLYYSMHINEGGLSQKLMSMGAMISSVRSLITLVEDNLPRESLDITKENSTKFAHHWVDKISKLLSIQVDEDIKVEANLLFQHLGYKRFFALDKHSFEQIPTLLREAFVALRNGQTFNYTKLYNDEDITIDIPTEMSFPFKFSLRKPTLVNIAGKVQIGPNIKDNVNFNSEVEFLYSSKIESQIGFVTPFDIQMYVAGFDRNIQLHLPISVQLEFNLKDQQLNMKLAPLYPEQNNNILHYSTWPYTSNMALTSLSDLTKQQRQHIHIREHQESEHTYGQENGIAYRMKVQSEQSPAEWRNLNNMAEKYNVLAPVIFVWKNWLGNSLHASSLNLEYVPELSTSRYVSIDMGHRHAYQFEQVSQHAPMDMTRLFTDEAEENDNSEKSLSQNRQIVALNVVRFGINQAEGAVYDVALKFSGENRQRYVATFAYATSPAENHFRQLLLMSKYGKNPYLIWATANTNATQSPALNFVEALQSDSHVNTEITARFGGSLPDLAEINVNARWEKSQERRQALQSSTMAQLHARQMENNMYQTPIGANLTVQATMMDRLNIQAEFDQVDDITKNMTQKIWSAIQHYGYQYIERNPINGIGSGNSKQINIRVEFEPENFESANITVQTPKSDVVFRNVLIKNKAVRSLVAVRPESNPISNYYAMLYQRVESKNAAVLEGTSVTTFNNRTYQTSLGHCYHVFLQTVKHLQREIQGSDNLHYSILVREAKKENYNDVKILFGYEGYSRELKLKPNYDNQKPYSPENPAVVVYLDQNKIEVSVKDGYSVEDSNNKIYARIFLQPSGYVRVEFLNEFVVYYDGHLVKVNLYDQYQGQTRGLVGRNNNEPWLDFTSPRNCLLQDQRQFVASWALADEKCQGPAKQQHRDALSAHCAERKTMFVKVISLKDAHDHEKSNKTNNEISKETSNETTNESSTETPNVCQTKLQTRYILEKKGKIVCFTIHPTPVCQNGCKQSKSVDQLIDVHCLKRTSTVNLFKKQIDKGANPDFSGKPVTKSIKIKVPIACA</sequence>
<dbReference type="Pfam" id="PF00094">
    <property type="entry name" value="VWD"/>
    <property type="match status" value="1"/>
</dbReference>
<comment type="caution">
    <text evidence="5">Lacks conserved residue(s) required for the propagation of feature annotation.</text>
</comment>
<dbReference type="FunFam" id="1.25.10.20:FF:000003">
    <property type="entry name" value="Vitellogenin C"/>
    <property type="match status" value="1"/>
</dbReference>
<keyword evidence="1 7" id="KW-0732">Signal</keyword>
<dbReference type="SMART" id="SM00638">
    <property type="entry name" value="LPD_N"/>
    <property type="match status" value="1"/>
</dbReference>
<dbReference type="Gene3D" id="2.20.80.10">
    <property type="entry name" value="Lipovitellin-phosvitin complex, chain A, domain 4"/>
    <property type="match status" value="1"/>
</dbReference>
<dbReference type="GO" id="GO:0005319">
    <property type="term" value="F:lipid transporter activity"/>
    <property type="evidence" value="ECO:0007669"/>
    <property type="project" value="InterPro"/>
</dbReference>
<dbReference type="PROSITE" id="PS51233">
    <property type="entry name" value="VWFD"/>
    <property type="match status" value="1"/>
</dbReference>